<dbReference type="OrthoDB" id="608091at2"/>
<proteinExistence type="inferred from homology"/>
<keyword evidence="4" id="KW-0472">Membrane</keyword>
<dbReference type="Pfam" id="PF14322">
    <property type="entry name" value="SusD-like_3"/>
    <property type="match status" value="1"/>
</dbReference>
<dbReference type="InterPro" id="IPR033985">
    <property type="entry name" value="SusD-like_N"/>
</dbReference>
<dbReference type="Gene3D" id="1.25.40.390">
    <property type="match status" value="1"/>
</dbReference>
<organism evidence="8 9">
    <name type="scientific">Pedobacter psychroterrae</name>
    <dbReference type="NCBI Taxonomy" id="2530453"/>
    <lineage>
        <taxon>Bacteria</taxon>
        <taxon>Pseudomonadati</taxon>
        <taxon>Bacteroidota</taxon>
        <taxon>Sphingobacteriia</taxon>
        <taxon>Sphingobacteriales</taxon>
        <taxon>Sphingobacteriaceae</taxon>
        <taxon>Pedobacter</taxon>
    </lineage>
</organism>
<name>A0A4R0NXR2_9SPHI</name>
<protein>
    <submittedName>
        <fullName evidence="8">RagB/SusD family nutrient uptake outer membrane protein</fullName>
    </submittedName>
</protein>
<evidence type="ECO:0000256" key="5">
    <source>
        <dbReference type="ARBA" id="ARBA00023237"/>
    </source>
</evidence>
<evidence type="ECO:0000259" key="7">
    <source>
        <dbReference type="Pfam" id="PF14322"/>
    </source>
</evidence>
<evidence type="ECO:0000313" key="9">
    <source>
        <dbReference type="Proteomes" id="UP000293347"/>
    </source>
</evidence>
<dbReference type="GO" id="GO:0009279">
    <property type="term" value="C:cell outer membrane"/>
    <property type="evidence" value="ECO:0007669"/>
    <property type="project" value="UniProtKB-SubCell"/>
</dbReference>
<dbReference type="AlphaFoldDB" id="A0A4R0NXR2"/>
<comment type="subcellular location">
    <subcellularLocation>
        <location evidence="1">Cell outer membrane</location>
    </subcellularLocation>
</comment>
<comment type="caution">
    <text evidence="8">The sequence shown here is derived from an EMBL/GenBank/DDBJ whole genome shotgun (WGS) entry which is preliminary data.</text>
</comment>
<dbReference type="InterPro" id="IPR011990">
    <property type="entry name" value="TPR-like_helical_dom_sf"/>
</dbReference>
<dbReference type="Pfam" id="PF07980">
    <property type="entry name" value="SusD_RagB"/>
    <property type="match status" value="1"/>
</dbReference>
<evidence type="ECO:0000259" key="6">
    <source>
        <dbReference type="Pfam" id="PF07980"/>
    </source>
</evidence>
<comment type="similarity">
    <text evidence="2">Belongs to the SusD family.</text>
</comment>
<dbReference type="SUPFAM" id="SSF48452">
    <property type="entry name" value="TPR-like"/>
    <property type="match status" value="1"/>
</dbReference>
<evidence type="ECO:0000256" key="1">
    <source>
        <dbReference type="ARBA" id="ARBA00004442"/>
    </source>
</evidence>
<evidence type="ECO:0000256" key="4">
    <source>
        <dbReference type="ARBA" id="ARBA00023136"/>
    </source>
</evidence>
<sequence>MMRKYIIIGVQAAMILIAFNSCKKFLDVVPDNVATIDNAFTMRTQAMKFLYTCYSFMPRNGQLGDDPAMVGGDELWEIPERGAYLDMAKGFQSKVGPLGDRWQSMYQAIRDCNIFLENIGKVPDMLPEEKSRWIAEVKFLKAYYHFCLVRMYGPIPLIRTNLPISSDVNQVKVFRDPVDSCFNYISTLLDEAAIGLPAIVISPATEAGRITLPIALSLKAKVLVTAASPLFNGNTDQSALKNSDGTQLFNTTFSQDKWDIAAIACREAIDACANVGMKLYMYNPSFQQFDVSDTIKTQLSISGAVTEKWNSEIIWANTQSNTDNLQRLISNWWDPRYLDGVVTRGELSPPLKMAELFYSSNGVPINEDKTYDYTGRYNLRVAGDADKLYIHKGYTTVGIHFDREPRFYADLGFDGAVYYGHGRYDDNDFMGLFYLEGKFKQRNGKGKYGYNTVTGYNLKKLIHFQNVVNSNTDYSVVNYPYPIMRLSDLYLLYAEALNEFEGPGEEVNKYVDLVRARAGLPKVAVAWANFSTNPVKFQNKDGMRSIIRQERLIELSFESQRLWDLRRWKESATELNKQILGWDLSQTEPISYYRTTVVYNQSFGSKDYFWPIDENYIVNNRNLVQNLGW</sequence>
<gene>
    <name evidence="8" type="ORF">EZ437_07925</name>
</gene>
<keyword evidence="5" id="KW-0998">Cell outer membrane</keyword>
<accession>A0A4R0NXR2</accession>
<dbReference type="InterPro" id="IPR012944">
    <property type="entry name" value="SusD_RagB_dom"/>
</dbReference>
<feature type="domain" description="SusD-like N-terminal" evidence="7">
    <location>
        <begin position="96"/>
        <end position="200"/>
    </location>
</feature>
<evidence type="ECO:0000313" key="8">
    <source>
        <dbReference type="EMBL" id="TCD03864.1"/>
    </source>
</evidence>
<evidence type="ECO:0000256" key="2">
    <source>
        <dbReference type="ARBA" id="ARBA00006275"/>
    </source>
</evidence>
<keyword evidence="9" id="KW-1185">Reference proteome</keyword>
<evidence type="ECO:0000256" key="3">
    <source>
        <dbReference type="ARBA" id="ARBA00022729"/>
    </source>
</evidence>
<dbReference type="EMBL" id="SJSL01000001">
    <property type="protein sequence ID" value="TCD03864.1"/>
    <property type="molecule type" value="Genomic_DNA"/>
</dbReference>
<dbReference type="Proteomes" id="UP000293347">
    <property type="component" value="Unassembled WGS sequence"/>
</dbReference>
<reference evidence="8 9" key="1">
    <citation type="submission" date="2019-02" db="EMBL/GenBank/DDBJ databases">
        <title>Pedobacter sp. RP-1-14 sp. nov., isolated from Arctic soil.</title>
        <authorList>
            <person name="Dahal R.H."/>
        </authorList>
    </citation>
    <scope>NUCLEOTIDE SEQUENCE [LARGE SCALE GENOMIC DNA]</scope>
    <source>
        <strain evidence="8 9">RP-1-14</strain>
    </source>
</reference>
<feature type="domain" description="RagB/SusD" evidence="6">
    <location>
        <begin position="312"/>
        <end position="629"/>
    </location>
</feature>
<keyword evidence="3" id="KW-0732">Signal</keyword>